<feature type="region of interest" description="Disordered" evidence="7">
    <location>
        <begin position="75"/>
        <end position="129"/>
    </location>
</feature>
<organism evidence="13 14">
    <name type="scientific">Chlamydomonas eustigma</name>
    <dbReference type="NCBI Taxonomy" id="1157962"/>
    <lineage>
        <taxon>Eukaryota</taxon>
        <taxon>Viridiplantae</taxon>
        <taxon>Chlorophyta</taxon>
        <taxon>core chlorophytes</taxon>
        <taxon>Chlorophyceae</taxon>
        <taxon>CS clade</taxon>
        <taxon>Chlamydomonadales</taxon>
        <taxon>Chlamydomonadaceae</taxon>
        <taxon>Chlamydomonas</taxon>
    </lineage>
</organism>
<feature type="transmembrane region" description="Helical" evidence="8">
    <location>
        <begin position="1198"/>
        <end position="1220"/>
    </location>
</feature>
<keyword evidence="5 8" id="KW-1133">Transmembrane helix</keyword>
<keyword evidence="3" id="KW-0813">Transport</keyword>
<dbReference type="PANTHER" id="PTHR13018:SF5">
    <property type="entry name" value="RE44586P"/>
    <property type="match status" value="1"/>
</dbReference>
<feature type="transmembrane region" description="Helical" evidence="8">
    <location>
        <begin position="1290"/>
        <end position="1312"/>
    </location>
</feature>
<gene>
    <name evidence="13" type="ORF">CEUSTIGMA_g364.t1</name>
</gene>
<dbReference type="Pfam" id="PF14703">
    <property type="entry name" value="PHM7_cyt"/>
    <property type="match status" value="1"/>
</dbReference>
<dbReference type="OrthoDB" id="1689567at2759"/>
<evidence type="ECO:0000259" key="12">
    <source>
        <dbReference type="Pfam" id="PF14703"/>
    </source>
</evidence>
<feature type="transmembrane region" description="Helical" evidence="8">
    <location>
        <begin position="285"/>
        <end position="304"/>
    </location>
</feature>
<feature type="region of interest" description="Disordered" evidence="7">
    <location>
        <begin position="436"/>
        <end position="459"/>
    </location>
</feature>
<reference evidence="13 14" key="1">
    <citation type="submission" date="2017-08" db="EMBL/GenBank/DDBJ databases">
        <title>Acidophilic green algal genome provides insights into adaptation to an acidic environment.</title>
        <authorList>
            <person name="Hirooka S."/>
            <person name="Hirose Y."/>
            <person name="Kanesaki Y."/>
            <person name="Higuchi S."/>
            <person name="Fujiwara T."/>
            <person name="Onuma R."/>
            <person name="Era A."/>
            <person name="Ohbayashi R."/>
            <person name="Uzuka A."/>
            <person name="Nozaki H."/>
            <person name="Yoshikawa H."/>
            <person name="Miyagishima S.Y."/>
        </authorList>
    </citation>
    <scope>NUCLEOTIDE SEQUENCE [LARGE SCALE GENOMIC DNA]</scope>
    <source>
        <strain evidence="13 14">NIES-2499</strain>
    </source>
</reference>
<proteinExistence type="inferred from homology"/>
<dbReference type="PANTHER" id="PTHR13018">
    <property type="entry name" value="PROBABLE MEMBRANE PROTEIN DUF221-RELATED"/>
    <property type="match status" value="1"/>
</dbReference>
<evidence type="ECO:0000259" key="10">
    <source>
        <dbReference type="Pfam" id="PF02714"/>
    </source>
</evidence>
<evidence type="ECO:0000313" key="13">
    <source>
        <dbReference type="EMBL" id="GAX72909.1"/>
    </source>
</evidence>
<evidence type="ECO:0000256" key="5">
    <source>
        <dbReference type="ARBA" id="ARBA00022989"/>
    </source>
</evidence>
<feature type="transmembrane region" description="Helical" evidence="8">
    <location>
        <begin position="1520"/>
        <end position="1538"/>
    </location>
</feature>
<evidence type="ECO:0000256" key="6">
    <source>
        <dbReference type="ARBA" id="ARBA00023136"/>
    </source>
</evidence>
<accession>A0A250WQE1</accession>
<dbReference type="InterPro" id="IPR003864">
    <property type="entry name" value="CSC1/OSCA1-like_7TM"/>
</dbReference>
<feature type="compositionally biased region" description="Polar residues" evidence="7">
    <location>
        <begin position="436"/>
        <end position="455"/>
    </location>
</feature>
<evidence type="ECO:0000256" key="3">
    <source>
        <dbReference type="ARBA" id="ARBA00022448"/>
    </source>
</evidence>
<feature type="region of interest" description="Disordered" evidence="7">
    <location>
        <begin position="376"/>
        <end position="403"/>
    </location>
</feature>
<evidence type="ECO:0000256" key="2">
    <source>
        <dbReference type="ARBA" id="ARBA00007779"/>
    </source>
</evidence>
<feature type="transmembrane region" description="Helical" evidence="8">
    <location>
        <begin position="1324"/>
        <end position="1342"/>
    </location>
</feature>
<dbReference type="InterPro" id="IPR027815">
    <property type="entry name" value="CSC1/OSCA1-like_cyt"/>
</dbReference>
<dbReference type="EMBL" id="BEGY01000001">
    <property type="protein sequence ID" value="GAX72909.1"/>
    <property type="molecule type" value="Genomic_DNA"/>
</dbReference>
<feature type="domain" description="CSC1/OSCA1-like 7TM region" evidence="10">
    <location>
        <begin position="1279"/>
        <end position="1512"/>
    </location>
</feature>
<protein>
    <recommendedName>
        <fullName evidence="15">ERD4-related membrane protein</fullName>
    </recommendedName>
</protein>
<feature type="signal peptide" evidence="9">
    <location>
        <begin position="1"/>
        <end position="22"/>
    </location>
</feature>
<comment type="similarity">
    <text evidence="2">Belongs to the CSC1 (TC 1.A.17) family.</text>
</comment>
<feature type="transmembrane region" description="Helical" evidence="8">
    <location>
        <begin position="1495"/>
        <end position="1514"/>
    </location>
</feature>
<evidence type="ECO:0000256" key="7">
    <source>
        <dbReference type="SAM" id="MobiDB-lite"/>
    </source>
</evidence>
<feature type="chain" id="PRO_5012852081" description="ERD4-related membrane protein" evidence="9">
    <location>
        <begin position="23"/>
        <end position="1601"/>
    </location>
</feature>
<comment type="subcellular location">
    <subcellularLocation>
        <location evidence="1">Membrane</location>
        <topology evidence="1">Multi-pass membrane protein</topology>
    </subcellularLocation>
</comment>
<keyword evidence="6 8" id="KW-0472">Membrane</keyword>
<evidence type="ECO:0000256" key="8">
    <source>
        <dbReference type="SAM" id="Phobius"/>
    </source>
</evidence>
<evidence type="ECO:0000256" key="4">
    <source>
        <dbReference type="ARBA" id="ARBA00022692"/>
    </source>
</evidence>
<keyword evidence="9" id="KW-0732">Signal</keyword>
<feature type="domain" description="CSC1/OSCA1-like cytosolic" evidence="12">
    <location>
        <begin position="1043"/>
        <end position="1184"/>
    </location>
</feature>
<dbReference type="GO" id="GO:0005227">
    <property type="term" value="F:calcium-activated cation channel activity"/>
    <property type="evidence" value="ECO:0007669"/>
    <property type="project" value="InterPro"/>
</dbReference>
<evidence type="ECO:0008006" key="15">
    <source>
        <dbReference type="Google" id="ProtNLM"/>
    </source>
</evidence>
<feature type="domain" description="CSC1/OSCA1-like N-terminal transmembrane" evidence="11">
    <location>
        <begin position="147"/>
        <end position="306"/>
    </location>
</feature>
<evidence type="ECO:0000259" key="11">
    <source>
        <dbReference type="Pfam" id="PF13967"/>
    </source>
</evidence>
<keyword evidence="4 8" id="KW-0812">Transmembrane</keyword>
<dbReference type="GO" id="GO:0005886">
    <property type="term" value="C:plasma membrane"/>
    <property type="evidence" value="ECO:0007669"/>
    <property type="project" value="TreeGrafter"/>
</dbReference>
<feature type="compositionally biased region" description="Pro residues" evidence="7">
    <location>
        <begin position="77"/>
        <end position="129"/>
    </location>
</feature>
<evidence type="ECO:0000256" key="1">
    <source>
        <dbReference type="ARBA" id="ARBA00004141"/>
    </source>
</evidence>
<dbReference type="Pfam" id="PF13967">
    <property type="entry name" value="RSN1_TM"/>
    <property type="match status" value="1"/>
</dbReference>
<keyword evidence="14" id="KW-1185">Reference proteome</keyword>
<feature type="transmembrane region" description="Helical" evidence="8">
    <location>
        <begin position="1435"/>
        <end position="1455"/>
    </location>
</feature>
<evidence type="ECO:0000313" key="14">
    <source>
        <dbReference type="Proteomes" id="UP000232323"/>
    </source>
</evidence>
<dbReference type="InterPro" id="IPR045122">
    <property type="entry name" value="Csc1-like"/>
</dbReference>
<dbReference type="Proteomes" id="UP000232323">
    <property type="component" value="Unassembled WGS sequence"/>
</dbReference>
<dbReference type="InterPro" id="IPR032880">
    <property type="entry name" value="CSC1/OSCA1-like_N"/>
</dbReference>
<feature type="transmembrane region" description="Helical" evidence="8">
    <location>
        <begin position="149"/>
        <end position="168"/>
    </location>
</feature>
<feature type="transmembrane region" description="Helical" evidence="8">
    <location>
        <begin position="1461"/>
        <end position="1483"/>
    </location>
</feature>
<sequence length="1601" mass="177277">MRLWIRLFMYFLGLLFVCSAVAQSTQPFTPMLSNAPKPSAPSPLSAPNFSPYNSTSAPITSPFLLSPPSAPNILPSIPVPPSAPNPPSIPADPPSPPKPPPNHPPSTPPLPPEPHPPPKPGPPIPPFPPPNFDQYFGTSNILSDDNLTVAAYINGALFVIIVLIFVLLQSRSILFKFRLVSPSVACKPPAIPNGAAKFWAWFLVALTVSDADLLETAGLDALIFIKMWTLGIQVMLPMAILGCCVLVPINTSSGYIDLSIQNSNNAINPSKFMRWTMTNVDSSNILWVHFFMVLIFTAYACWVLQWHYHQFVVIKHHYMIKGDGVNLLRNLEEQERDAEKQLSEKLRNMRSAWQSTLQLALGRSLSKVASGLSKLRSNTKGDMHSADIPGRGLQSTKEEGGVVGKTGSHVIGISSMGLHPRSGLSVSMVTEATRAASKQSSSTMVSPMESNTSPSKRWVSKPTLRRLKGDESIKYPQFQDNPQLRDKQASEFLRMIEDDWTSTAGVSLNSNEVSEPLGRPSLETMSRAPINSLAAVSRLEPAPQAPIEDETSNEHGAGKLKIPAATQAAGHQGSIVNDRKLMSDENVVDLEAGHWSFKLNMASGATANCETTDLRQFQGHILQLPVGQVQDCAAPTDVVVSTSAADAGGVPDACGGISSKLAEEAEHLDWSTDEITELPRWWGHVEYKYCLNEEIKFRQKSTAVFRTPIMLAKSIKDLTQRQTEHLLSQPSVRFRKTINAVDSGGELVTVYAQRYAVLVTDVNQDPLQAGKTLWKVSNSSPGEWLLSCLIPRMFRHYIFHNYSSSIFPVQPIHWSEESFHEEEEGHGGSICLHGVQHDVEERAKSRVTPGGGTLTRPEAATATLVGVQSMKTRSAVEYMNEQGGLPASDAVLICALDEKHHRDVQDSGPLLAEAVDRLGTEPSRADMITGDPDEDENTGREVLLAPAHEAMISPGQALCEGKELLDQKSDMTSEDPAQLVHVVMEMNSAQQSSETSSSTAVHSFPRDPVSGRRILRPGSYWQYVQQAVRVGKVADLLDQKSYSVVTSTFRSLFPDDFDRAVPVINHKEVDLLLMQLDLVMWRYEIELTQFKQSGVRATFKSGWCGLYGPKVDLMDLYRKQMIDLQEKIREARMRALKEGSTPSWFVFFKTQRAAIVASQTILHSEDHREFKVSPAPGPEEVNWAALWMSHHDQTLRTWMMRTLLGITIIIPIGIFGASLMQLELLVCPLHYCQDPMTGAITITSSQCPDATYLIPNGNNQTFDTAWPWYCDGKNNGQVVAKSLFAILTGWVPALLSSIWFGMLIPLISYLCLQGSGYAFSLSHLDVLIAHWIWGFVAFNQFLGGVIGATVASQVQTIFTAGPLEAIIIMGNYLPSSSVYFINMLCFRCLVGIPLRMIMPHPAARFYLIRRWFRFTSAPLTERDKAFLYQPCSIRYAFEVGVLLSTYLIGFSFAVVSPMVTLAAVCCFVMGWMFWRYAVLYIFIRKYESGGMMWPFLFSCILAMLVIMAVFTACTMIVKKAFAQAILLIMIVPFGVMQFREYCVRRFEKGIEALPLQAAITAPPAHVEPSVYIPSPLNKKALGWNPEWSKPWSGWGLPPYGF</sequence>
<dbReference type="Pfam" id="PF02714">
    <property type="entry name" value="RSN1_7TM"/>
    <property type="match status" value="1"/>
</dbReference>
<comment type="caution">
    <text evidence="13">The sequence shown here is derived from an EMBL/GenBank/DDBJ whole genome shotgun (WGS) entry which is preliminary data.</text>
</comment>
<evidence type="ECO:0000256" key="9">
    <source>
        <dbReference type="SAM" id="SignalP"/>
    </source>
</evidence>
<name>A0A250WQE1_9CHLO</name>